<dbReference type="OrthoDB" id="40579at2759"/>
<gene>
    <name evidence="13" type="primary">LOC113205928</name>
</gene>
<feature type="coiled-coil region" evidence="8">
    <location>
        <begin position="145"/>
        <end position="173"/>
    </location>
</feature>
<dbReference type="GeneID" id="113205928"/>
<evidence type="ECO:0000256" key="5">
    <source>
        <dbReference type="ARBA" id="ARBA00023242"/>
    </source>
</evidence>
<dbReference type="Pfam" id="PF00096">
    <property type="entry name" value="zf-C2H2"/>
    <property type="match status" value="6"/>
</dbReference>
<evidence type="ECO:0000256" key="6">
    <source>
        <dbReference type="PROSITE-ProRule" id="PRU00042"/>
    </source>
</evidence>
<dbReference type="GO" id="GO:0008270">
    <property type="term" value="F:zinc ion binding"/>
    <property type="evidence" value="ECO:0007669"/>
    <property type="project" value="UniProtKB-UniRule"/>
</dbReference>
<dbReference type="FunFam" id="3.30.160.60:FF:000759">
    <property type="entry name" value="zinc finger protein 16"/>
    <property type="match status" value="1"/>
</dbReference>
<dbReference type="Pfam" id="PF13894">
    <property type="entry name" value="zf-C2H2_4"/>
    <property type="match status" value="1"/>
</dbReference>
<feature type="region of interest" description="Disordered" evidence="9">
    <location>
        <begin position="876"/>
        <end position="922"/>
    </location>
</feature>
<feature type="domain" description="C2H2-type" evidence="10">
    <location>
        <begin position="617"/>
        <end position="644"/>
    </location>
</feature>
<feature type="domain" description="C2H2-type" evidence="10">
    <location>
        <begin position="757"/>
        <end position="780"/>
    </location>
</feature>
<dbReference type="RefSeq" id="XP_052131414.1">
    <property type="nucleotide sequence ID" value="XM_052275454.1"/>
</dbReference>
<dbReference type="Pfam" id="PF07776">
    <property type="entry name" value="zf-AD"/>
    <property type="match status" value="1"/>
</dbReference>
<dbReference type="FunFam" id="3.30.160.60:FF:002343">
    <property type="entry name" value="Zinc finger protein 33A"/>
    <property type="match status" value="1"/>
</dbReference>
<feature type="compositionally biased region" description="Pro residues" evidence="9">
    <location>
        <begin position="900"/>
        <end position="910"/>
    </location>
</feature>
<keyword evidence="4 7" id="KW-0862">Zinc</keyword>
<dbReference type="GO" id="GO:0030674">
    <property type="term" value="F:protein-macromolecule adaptor activity"/>
    <property type="evidence" value="ECO:0007669"/>
    <property type="project" value="UniProtKB-ARBA"/>
</dbReference>
<dbReference type="KEGG" id="foc:113205928"/>
<reference evidence="13" key="1">
    <citation type="submission" date="2025-08" db="UniProtKB">
        <authorList>
            <consortium name="RefSeq"/>
        </authorList>
    </citation>
    <scope>IDENTIFICATION</scope>
    <source>
        <tissue evidence="13">Whole organism</tissue>
    </source>
</reference>
<evidence type="ECO:0000313" key="12">
    <source>
        <dbReference type="Proteomes" id="UP000504606"/>
    </source>
</evidence>
<dbReference type="GO" id="GO:0005634">
    <property type="term" value="C:nucleus"/>
    <property type="evidence" value="ECO:0007669"/>
    <property type="project" value="InterPro"/>
</dbReference>
<proteinExistence type="predicted"/>
<dbReference type="InterPro" id="IPR012934">
    <property type="entry name" value="Znf_AD"/>
</dbReference>
<dbReference type="PANTHER" id="PTHR23235">
    <property type="entry name" value="KRUEPPEL-LIKE TRANSCRIPTION FACTOR"/>
    <property type="match status" value="1"/>
</dbReference>
<dbReference type="Proteomes" id="UP000504606">
    <property type="component" value="Unplaced"/>
</dbReference>
<keyword evidence="3 6" id="KW-0863">Zinc-finger</keyword>
<dbReference type="Pfam" id="PF14712">
    <property type="entry name" value="Snapin_Pallidin"/>
    <property type="match status" value="1"/>
</dbReference>
<dbReference type="PROSITE" id="PS00028">
    <property type="entry name" value="ZINC_FINGER_C2H2_1"/>
    <property type="match status" value="10"/>
</dbReference>
<feature type="coiled-coil region" evidence="8">
    <location>
        <begin position="79"/>
        <end position="106"/>
    </location>
</feature>
<feature type="binding site" evidence="7">
    <location>
        <position position="339"/>
    </location>
    <ligand>
        <name>Zn(2+)</name>
        <dbReference type="ChEBI" id="CHEBI:29105"/>
    </ligand>
</feature>
<dbReference type="AlphaFoldDB" id="A0A9C6XU48"/>
<evidence type="ECO:0000313" key="13">
    <source>
        <dbReference type="RefSeq" id="XP_052131414.1"/>
    </source>
</evidence>
<dbReference type="InterPro" id="IPR013087">
    <property type="entry name" value="Znf_C2H2_type"/>
</dbReference>
<dbReference type="SMART" id="SM00868">
    <property type="entry name" value="zf-AD"/>
    <property type="match status" value="1"/>
</dbReference>
<feature type="domain" description="C2H2-type" evidence="10">
    <location>
        <begin position="701"/>
        <end position="728"/>
    </location>
</feature>
<name>A0A9C6XU48_FRAOC</name>
<keyword evidence="1 7" id="KW-0479">Metal-binding</keyword>
<keyword evidence="8" id="KW-0175">Coiled coil</keyword>
<accession>A0A9C6XU48</accession>
<feature type="domain" description="C2H2-type" evidence="10">
    <location>
        <begin position="673"/>
        <end position="700"/>
    </location>
</feature>
<evidence type="ECO:0000256" key="1">
    <source>
        <dbReference type="ARBA" id="ARBA00022723"/>
    </source>
</evidence>
<feature type="domain" description="C2H2-type" evidence="10">
    <location>
        <begin position="560"/>
        <end position="587"/>
    </location>
</feature>
<keyword evidence="12" id="KW-1185">Reference proteome</keyword>
<evidence type="ECO:0000256" key="8">
    <source>
        <dbReference type="SAM" id="Coils"/>
    </source>
</evidence>
<feature type="domain" description="C2H2-type" evidence="10">
    <location>
        <begin position="477"/>
        <end position="504"/>
    </location>
</feature>
<dbReference type="Gene3D" id="3.30.160.60">
    <property type="entry name" value="Classic Zinc Finger"/>
    <property type="match status" value="9"/>
</dbReference>
<feature type="binding site" evidence="7">
    <location>
        <position position="336"/>
    </location>
    <ligand>
        <name>Zn(2+)</name>
        <dbReference type="ChEBI" id="CHEBI:29105"/>
    </ligand>
</feature>
<evidence type="ECO:0000256" key="2">
    <source>
        <dbReference type="ARBA" id="ARBA00022737"/>
    </source>
</evidence>
<dbReference type="Gene3D" id="3.40.1800.20">
    <property type="match status" value="1"/>
</dbReference>
<dbReference type="FunFam" id="3.30.160.60:FF:000100">
    <property type="entry name" value="Zinc finger 45-like"/>
    <property type="match status" value="1"/>
</dbReference>
<feature type="region of interest" description="Disordered" evidence="9">
    <location>
        <begin position="404"/>
        <end position="441"/>
    </location>
</feature>
<dbReference type="SMART" id="SM00355">
    <property type="entry name" value="ZnF_C2H2"/>
    <property type="match status" value="10"/>
</dbReference>
<protein>
    <submittedName>
        <fullName evidence="13">Zinc finger and BTB domain-containing protein 41</fullName>
    </submittedName>
</protein>
<dbReference type="InterPro" id="IPR036236">
    <property type="entry name" value="Znf_C2H2_sf"/>
</dbReference>
<feature type="domain" description="C2H2-type" evidence="10">
    <location>
        <begin position="444"/>
        <end position="472"/>
    </location>
</feature>
<keyword evidence="5" id="KW-0539">Nucleus</keyword>
<feature type="compositionally biased region" description="Acidic residues" evidence="9">
    <location>
        <begin position="411"/>
        <end position="429"/>
    </location>
</feature>
<dbReference type="GO" id="GO:0000981">
    <property type="term" value="F:DNA-binding transcription factor activity, RNA polymerase II-specific"/>
    <property type="evidence" value="ECO:0007669"/>
    <property type="project" value="TreeGrafter"/>
</dbReference>
<evidence type="ECO:0000256" key="7">
    <source>
        <dbReference type="PROSITE-ProRule" id="PRU01263"/>
    </source>
</evidence>
<dbReference type="PROSITE" id="PS50157">
    <property type="entry name" value="ZINC_FINGER_C2H2_2"/>
    <property type="match status" value="10"/>
</dbReference>
<evidence type="ECO:0000259" key="10">
    <source>
        <dbReference type="PROSITE" id="PS50157"/>
    </source>
</evidence>
<keyword evidence="2" id="KW-0677">Repeat</keyword>
<evidence type="ECO:0000256" key="4">
    <source>
        <dbReference type="ARBA" id="ARBA00022833"/>
    </source>
</evidence>
<evidence type="ECO:0000256" key="9">
    <source>
        <dbReference type="SAM" id="MobiDB-lite"/>
    </source>
</evidence>
<feature type="binding site" evidence="7">
    <location>
        <position position="285"/>
    </location>
    <ligand>
        <name>Zn(2+)</name>
        <dbReference type="ChEBI" id="CHEBI:29105"/>
    </ligand>
</feature>
<dbReference type="GO" id="GO:0000978">
    <property type="term" value="F:RNA polymerase II cis-regulatory region sequence-specific DNA binding"/>
    <property type="evidence" value="ECO:0007669"/>
    <property type="project" value="TreeGrafter"/>
</dbReference>
<dbReference type="FunFam" id="3.30.160.60:FF:000624">
    <property type="entry name" value="zinc finger protein 697"/>
    <property type="match status" value="1"/>
</dbReference>
<feature type="region of interest" description="Disordered" evidence="9">
    <location>
        <begin position="506"/>
        <end position="550"/>
    </location>
</feature>
<sequence>MTAPSNNKLKEQIRDILLQHDNYDNCPEEINNAASQDCLEKLAAGLMTFYEPELKRFREQLAEVVGPPESPPCIGSSNLQALLNMRNKQNTLIEQLQDENKRFMETQNAEDLQGMFVTVKAYQTKLMAVKKEMTTLHDRATKMKKRALKLQQRKEKQALQRQQQREAQLLREQELVGKPYVPQVSSSLSNSNTPSYLSKVLAKKRNTLQKHMFLTPEFECSVPYDLTGGGYVNNRSFKRLQFEFQTENERSLPLPNYTDRGRIAYPPTVKILRDFKMVLEVDKVCRLCLELSTNSIFYPKNANGHSAPLSADLISKIFECTSLKVALGDGLPESICGSCLRLIDKFFLFRKMCWEVDNKLKQYLFSNKEQEHFSSCPTPVRLDDDQVDLPLEVRDRWCDTPDIKGERISSDEDEMNGNDYDNDESDEDYLPSPSKTAKSSKEKYNCDTCDESFKKLSDLKKHSENVHSKAKKSKPVMTCNYCNKPFKQLKRFKDHVKAHENLELDDEDTCGEKSQKSFNDSDSDSQTRNANEKNEAEDENNQSSKAKSTKGKKKKFRKVYDCEYCDQVFHSHAKYTQHELTHTGEKKYNCSDCSRSFTHKHSLIGHIKEQHTGEVNFTCDVCGRGFVHQSTFNIHKKTHSTEKPLKCPDCGKCFTQMKNLRVHRQIHSASRSHTCQVCGKSFNFLKTLKVHLVLHSGEKPYVCTYCGKGFAQSAPLKTHTRIHTGEKPYECTICPSSFSTNNALKSHILKHSGEAPYSCEVCNKGFGRKKDMVAHQEEAHKVYIGLPNQSNNIVSMTTQNSMPDSILIQQQSCLTVPHSLTTMIIVPDGTVPDHTISHVVSPIPHDSPPPLAPISLSHLSQISAPVHHLSQLAHHTPSQLQPMTHSVSPLHSPPTNCLPHQPPHYTPPPHGTDLPGTDCSGG</sequence>
<dbReference type="SUPFAM" id="SSF57667">
    <property type="entry name" value="beta-beta-alpha zinc fingers"/>
    <property type="match status" value="5"/>
</dbReference>
<feature type="compositionally biased region" description="Polar residues" evidence="9">
    <location>
        <begin position="516"/>
        <end position="528"/>
    </location>
</feature>
<dbReference type="PANTHER" id="PTHR23235:SF142">
    <property type="entry name" value="ZINC FINGER PROTEIN 384"/>
    <property type="match status" value="1"/>
</dbReference>
<feature type="binding site" evidence="7">
    <location>
        <position position="288"/>
    </location>
    <ligand>
        <name>Zn(2+)</name>
        <dbReference type="ChEBI" id="CHEBI:29105"/>
    </ligand>
</feature>
<feature type="domain" description="C2H2-type" evidence="10">
    <location>
        <begin position="588"/>
        <end position="616"/>
    </location>
</feature>
<dbReference type="PROSITE" id="PS51915">
    <property type="entry name" value="ZAD"/>
    <property type="match status" value="1"/>
</dbReference>
<evidence type="ECO:0000259" key="11">
    <source>
        <dbReference type="PROSITE" id="PS51915"/>
    </source>
</evidence>
<feature type="domain" description="C2H2-type" evidence="10">
    <location>
        <begin position="645"/>
        <end position="672"/>
    </location>
</feature>
<dbReference type="SUPFAM" id="SSF57716">
    <property type="entry name" value="Glucocorticoid receptor-like (DNA-binding domain)"/>
    <property type="match status" value="1"/>
</dbReference>
<dbReference type="GO" id="GO:0048598">
    <property type="term" value="P:embryonic morphogenesis"/>
    <property type="evidence" value="ECO:0007669"/>
    <property type="project" value="UniProtKB-ARBA"/>
</dbReference>
<organism evidence="12 13">
    <name type="scientific">Frankliniella occidentalis</name>
    <name type="common">Western flower thrips</name>
    <name type="synonym">Euthrips occidentalis</name>
    <dbReference type="NCBI Taxonomy" id="133901"/>
    <lineage>
        <taxon>Eukaryota</taxon>
        <taxon>Metazoa</taxon>
        <taxon>Ecdysozoa</taxon>
        <taxon>Arthropoda</taxon>
        <taxon>Hexapoda</taxon>
        <taxon>Insecta</taxon>
        <taxon>Pterygota</taxon>
        <taxon>Neoptera</taxon>
        <taxon>Paraneoptera</taxon>
        <taxon>Thysanoptera</taxon>
        <taxon>Terebrantia</taxon>
        <taxon>Thripoidea</taxon>
        <taxon>Thripidae</taxon>
        <taxon>Frankliniella</taxon>
    </lineage>
</organism>
<dbReference type="FunFam" id="3.30.160.60:FF:000688">
    <property type="entry name" value="zinc finger protein 197 isoform X1"/>
    <property type="match status" value="1"/>
</dbReference>
<feature type="domain" description="C2H2-type" evidence="10">
    <location>
        <begin position="729"/>
        <end position="756"/>
    </location>
</feature>
<dbReference type="InterPro" id="IPR028119">
    <property type="entry name" value="Snapin/Pallidin/Snn1"/>
</dbReference>
<evidence type="ECO:0000256" key="3">
    <source>
        <dbReference type="ARBA" id="ARBA00022771"/>
    </source>
</evidence>
<feature type="domain" description="ZAD" evidence="11">
    <location>
        <begin position="283"/>
        <end position="363"/>
    </location>
</feature>
<feature type="compositionally biased region" description="Polar residues" evidence="9">
    <location>
        <begin position="876"/>
        <end position="895"/>
    </location>
</feature>